<evidence type="ECO:0000313" key="3">
    <source>
        <dbReference type="Proteomes" id="UP000177583"/>
    </source>
</evidence>
<proteinExistence type="predicted"/>
<feature type="transmembrane region" description="Helical" evidence="1">
    <location>
        <begin position="128"/>
        <end position="148"/>
    </location>
</feature>
<sequence>MSERIKYLLLALLWVAFFALEARAQSPSYLEDEGSSLWQQDSFIESDGSEGLGEGGSGGEYVGDEELRNLEEAARNAQTPQLNLAAQLEKDKELLPDNIIYGLGTGLAMGGWYALLAKKGARENAQYLGGGAVLGLLLGLAVGTKSVYQPLLRGSNDPPQPSLPLFLPVLGEDHRSARAGLSLQMKF</sequence>
<name>A0A1F6GVJ3_9PROT</name>
<keyword evidence="1" id="KW-0812">Transmembrane</keyword>
<protein>
    <submittedName>
        <fullName evidence="2">Uncharacterized protein</fullName>
    </submittedName>
</protein>
<keyword evidence="1" id="KW-1133">Transmembrane helix</keyword>
<gene>
    <name evidence="2" type="ORF">A2557_05335</name>
</gene>
<keyword evidence="1" id="KW-0472">Membrane</keyword>
<evidence type="ECO:0000313" key="2">
    <source>
        <dbReference type="EMBL" id="OGH02102.1"/>
    </source>
</evidence>
<dbReference type="EMBL" id="MFNF01000025">
    <property type="protein sequence ID" value="OGH02102.1"/>
    <property type="molecule type" value="Genomic_DNA"/>
</dbReference>
<evidence type="ECO:0000256" key="1">
    <source>
        <dbReference type="SAM" id="Phobius"/>
    </source>
</evidence>
<organism evidence="2 3">
    <name type="scientific">Candidatus Lambdaproteobacteria bacterium RIFOXYD2_FULL_56_26</name>
    <dbReference type="NCBI Taxonomy" id="1817773"/>
    <lineage>
        <taxon>Bacteria</taxon>
        <taxon>Pseudomonadati</taxon>
        <taxon>Pseudomonadota</taxon>
        <taxon>Candidatus Lambdaproteobacteria</taxon>
    </lineage>
</organism>
<dbReference type="Proteomes" id="UP000177583">
    <property type="component" value="Unassembled WGS sequence"/>
</dbReference>
<dbReference type="AlphaFoldDB" id="A0A1F6GVJ3"/>
<accession>A0A1F6GVJ3</accession>
<feature type="transmembrane region" description="Helical" evidence="1">
    <location>
        <begin position="99"/>
        <end position="116"/>
    </location>
</feature>
<comment type="caution">
    <text evidence="2">The sequence shown here is derived from an EMBL/GenBank/DDBJ whole genome shotgun (WGS) entry which is preliminary data.</text>
</comment>
<reference evidence="2 3" key="1">
    <citation type="journal article" date="2016" name="Nat. Commun.">
        <title>Thousands of microbial genomes shed light on interconnected biogeochemical processes in an aquifer system.</title>
        <authorList>
            <person name="Anantharaman K."/>
            <person name="Brown C.T."/>
            <person name="Hug L.A."/>
            <person name="Sharon I."/>
            <person name="Castelle C.J."/>
            <person name="Probst A.J."/>
            <person name="Thomas B.C."/>
            <person name="Singh A."/>
            <person name="Wilkins M.J."/>
            <person name="Karaoz U."/>
            <person name="Brodie E.L."/>
            <person name="Williams K.H."/>
            <person name="Hubbard S.S."/>
            <person name="Banfield J.F."/>
        </authorList>
    </citation>
    <scope>NUCLEOTIDE SEQUENCE [LARGE SCALE GENOMIC DNA]</scope>
</reference>